<comment type="caution">
    <text evidence="8">The sequence shown here is derived from an EMBL/GenBank/DDBJ whole genome shotgun (WGS) entry which is preliminary data.</text>
</comment>
<dbReference type="Gene3D" id="3.50.20.20">
    <property type="entry name" value="Janus/Ocnus"/>
    <property type="match status" value="1"/>
</dbReference>
<dbReference type="GO" id="GO:0007548">
    <property type="term" value="P:sex differentiation"/>
    <property type="evidence" value="ECO:0007669"/>
    <property type="project" value="UniProtKB-KW"/>
</dbReference>
<name>A0A835CMS8_APHGI</name>
<evidence type="ECO:0000256" key="7">
    <source>
        <dbReference type="PIRSR" id="PIRSR607702-2"/>
    </source>
</evidence>
<dbReference type="Pfam" id="PF05005">
    <property type="entry name" value="Ocnus"/>
    <property type="match status" value="1"/>
</dbReference>
<comment type="function">
    <text evidence="1">JanA and janB regulate somatic sex differentiation.</text>
</comment>
<organism evidence="8 9">
    <name type="scientific">Aphidius gifuensis</name>
    <name type="common">Parasitoid wasp</name>
    <dbReference type="NCBI Taxonomy" id="684658"/>
    <lineage>
        <taxon>Eukaryota</taxon>
        <taxon>Metazoa</taxon>
        <taxon>Ecdysozoa</taxon>
        <taxon>Arthropoda</taxon>
        <taxon>Hexapoda</taxon>
        <taxon>Insecta</taxon>
        <taxon>Pterygota</taxon>
        <taxon>Neoptera</taxon>
        <taxon>Endopterygota</taxon>
        <taxon>Hymenoptera</taxon>
        <taxon>Apocrita</taxon>
        <taxon>Ichneumonoidea</taxon>
        <taxon>Braconidae</taxon>
        <taxon>Aphidiinae</taxon>
        <taxon>Aphidius</taxon>
    </lineage>
</organism>
<evidence type="ECO:0000313" key="8">
    <source>
        <dbReference type="EMBL" id="KAF7990104.1"/>
    </source>
</evidence>
<dbReference type="Proteomes" id="UP000639338">
    <property type="component" value="Unassembled WGS sequence"/>
</dbReference>
<reference evidence="8 9" key="1">
    <citation type="submission" date="2020-08" db="EMBL/GenBank/DDBJ databases">
        <title>Aphidius gifuensis genome sequencing and assembly.</title>
        <authorList>
            <person name="Du Z."/>
        </authorList>
    </citation>
    <scope>NUCLEOTIDE SEQUENCE [LARGE SCALE GENOMIC DNA]</scope>
    <source>
        <strain evidence="8">YNYX2018</strain>
        <tissue evidence="8">Adults</tissue>
    </source>
</reference>
<evidence type="ECO:0000256" key="5">
    <source>
        <dbReference type="ARBA" id="ARBA00068494"/>
    </source>
</evidence>
<dbReference type="GO" id="GO:0101006">
    <property type="term" value="F:protein histidine phosphatase activity"/>
    <property type="evidence" value="ECO:0007669"/>
    <property type="project" value="TreeGrafter"/>
</dbReference>
<keyword evidence="4" id="KW-0726">Sexual differentiation</keyword>
<dbReference type="AlphaFoldDB" id="A0A835CMS8"/>
<dbReference type="OrthoDB" id="10249612at2759"/>
<dbReference type="PANTHER" id="PTHR12258:SF5">
    <property type="entry name" value="BCDNA.GH02250-RELATED"/>
    <property type="match status" value="1"/>
</dbReference>
<evidence type="ECO:0000256" key="3">
    <source>
        <dbReference type="ARBA" id="ARBA00022782"/>
    </source>
</evidence>
<gene>
    <name evidence="8" type="ORF">HCN44_009093</name>
</gene>
<proteinExistence type="inferred from homology"/>
<feature type="active site" description="Proton acceptor" evidence="6">
    <location>
        <position position="47"/>
    </location>
</feature>
<dbReference type="InterPro" id="IPR007702">
    <property type="entry name" value="Janus"/>
</dbReference>
<dbReference type="SUPFAM" id="SSF143724">
    <property type="entry name" value="PHP14-like"/>
    <property type="match status" value="1"/>
</dbReference>
<comment type="similarity">
    <text evidence="2">Belongs to the janus family.</text>
</comment>
<dbReference type="InterPro" id="IPR038596">
    <property type="entry name" value="Janus_sf"/>
</dbReference>
<dbReference type="GO" id="GO:0030154">
    <property type="term" value="P:cell differentiation"/>
    <property type="evidence" value="ECO:0007669"/>
    <property type="project" value="UniProtKB-KW"/>
</dbReference>
<accession>A0A835CMS8</accession>
<sequence length="121" mass="13707">MAETLDEIPDVEIDQDGVFKYILVQVHDDNKKQSKPIVRGYARSIWHADIYEEINKELKKYGPGLDTECVGGGRINHNSAKQAIKVYGYSQGFGKADHQVSVGLLKQKYPNYVITWSDDGY</sequence>
<evidence type="ECO:0000256" key="2">
    <source>
        <dbReference type="ARBA" id="ARBA00010971"/>
    </source>
</evidence>
<keyword evidence="3" id="KW-0221">Differentiation</keyword>
<evidence type="ECO:0000313" key="9">
    <source>
        <dbReference type="Proteomes" id="UP000639338"/>
    </source>
</evidence>
<evidence type="ECO:0000256" key="4">
    <source>
        <dbReference type="ARBA" id="ARBA00022928"/>
    </source>
</evidence>
<protein>
    <recommendedName>
        <fullName evidence="5">Sex-regulated protein janus-A</fullName>
    </recommendedName>
</protein>
<dbReference type="FunFam" id="3.50.20.20:FF:000001">
    <property type="entry name" value="14 kDa phosphohistidine phosphatase"/>
    <property type="match status" value="1"/>
</dbReference>
<dbReference type="GO" id="GO:0005829">
    <property type="term" value="C:cytosol"/>
    <property type="evidence" value="ECO:0007669"/>
    <property type="project" value="TreeGrafter"/>
</dbReference>
<feature type="binding site" evidence="7">
    <location>
        <position position="20"/>
    </location>
    <ligand>
        <name>substrate</name>
    </ligand>
</feature>
<dbReference type="PANTHER" id="PTHR12258">
    <property type="entry name" value="JANUS-A/JANUS-B"/>
    <property type="match status" value="1"/>
</dbReference>
<evidence type="ECO:0000256" key="6">
    <source>
        <dbReference type="PIRSR" id="PIRSR607702-1"/>
    </source>
</evidence>
<keyword evidence="9" id="KW-1185">Reference proteome</keyword>
<dbReference type="EMBL" id="JACMRX010000005">
    <property type="protein sequence ID" value="KAF7990104.1"/>
    <property type="molecule type" value="Genomic_DNA"/>
</dbReference>
<evidence type="ECO:0000256" key="1">
    <source>
        <dbReference type="ARBA" id="ARBA00002508"/>
    </source>
</evidence>